<proteinExistence type="predicted"/>
<reference evidence="2" key="1">
    <citation type="journal article" date="2014" name="Nat. Genet.">
        <title>Genome of the human hookworm Necator americanus.</title>
        <authorList>
            <person name="Tang Y.T."/>
            <person name="Gao X."/>
            <person name="Rosa B.A."/>
            <person name="Abubucker S."/>
            <person name="Hallsworth-Pepin K."/>
            <person name="Martin J."/>
            <person name="Tyagi R."/>
            <person name="Heizer E."/>
            <person name="Zhang X."/>
            <person name="Bhonagiri-Palsikar V."/>
            <person name="Minx P."/>
            <person name="Warren W.C."/>
            <person name="Wang Q."/>
            <person name="Zhan B."/>
            <person name="Hotez P.J."/>
            <person name="Sternberg P.W."/>
            <person name="Dougall A."/>
            <person name="Gaze S.T."/>
            <person name="Mulvenna J."/>
            <person name="Sotillo J."/>
            <person name="Ranganathan S."/>
            <person name="Rabelo E.M."/>
            <person name="Wilson R.K."/>
            <person name="Felgner P.L."/>
            <person name="Bethony J."/>
            <person name="Hawdon J.M."/>
            <person name="Gasser R.B."/>
            <person name="Loukas A."/>
            <person name="Mitreva M."/>
        </authorList>
    </citation>
    <scope>NUCLEOTIDE SEQUENCE [LARGE SCALE GENOMIC DNA]</scope>
</reference>
<keyword evidence="2" id="KW-1185">Reference proteome</keyword>
<dbReference type="OrthoDB" id="5895342at2759"/>
<dbReference type="GeneID" id="25348831"/>
<dbReference type="EMBL" id="KI658882">
    <property type="protein sequence ID" value="ETN81000.1"/>
    <property type="molecule type" value="Genomic_DNA"/>
</dbReference>
<dbReference type="Proteomes" id="UP000053676">
    <property type="component" value="Unassembled WGS sequence"/>
</dbReference>
<protein>
    <submittedName>
        <fullName evidence="1">Uncharacterized protein</fullName>
    </submittedName>
</protein>
<evidence type="ECO:0000313" key="1">
    <source>
        <dbReference type="EMBL" id="ETN81000.1"/>
    </source>
</evidence>
<dbReference type="KEGG" id="nai:NECAME_08802"/>
<gene>
    <name evidence="1" type="ORF">NECAME_08802</name>
</gene>
<accession>W2TG25</accession>
<dbReference type="CTD" id="25348831"/>
<organism evidence="1 2">
    <name type="scientific">Necator americanus</name>
    <name type="common">Human hookworm</name>
    <dbReference type="NCBI Taxonomy" id="51031"/>
    <lineage>
        <taxon>Eukaryota</taxon>
        <taxon>Metazoa</taxon>
        <taxon>Ecdysozoa</taxon>
        <taxon>Nematoda</taxon>
        <taxon>Chromadorea</taxon>
        <taxon>Rhabditida</taxon>
        <taxon>Rhabditina</taxon>
        <taxon>Rhabditomorpha</taxon>
        <taxon>Strongyloidea</taxon>
        <taxon>Ancylostomatidae</taxon>
        <taxon>Bunostominae</taxon>
        <taxon>Necator</taxon>
    </lineage>
</organism>
<dbReference type="AlphaFoldDB" id="W2TG25"/>
<sequence>MIDQNNRIIQAVTYMDAEQVFRLVSITQSKICFANGETLDLLINNQIEVDPRAINQLNRESVRTTRSSKGERTEEKKNDLEEIMKVTKEFDTNKISRTDYLKRINGELQKYQMIAREEIAEVRNDVMQKMSNMTDDQKKMFEDMSPPLAFRMRTVLKGASTGDLEAAMKIAESQNVAADPLSVADCVEIVKLHFAKETKAFELEKAKIDARADLNTEQKKKRC</sequence>
<name>W2TG25_NECAM</name>
<evidence type="ECO:0000313" key="2">
    <source>
        <dbReference type="Proteomes" id="UP000053676"/>
    </source>
</evidence>